<dbReference type="EMBL" id="LAZR01006708">
    <property type="protein sequence ID" value="KKM90174.1"/>
    <property type="molecule type" value="Genomic_DNA"/>
</dbReference>
<feature type="non-terminal residue" evidence="1">
    <location>
        <position position="1"/>
    </location>
</feature>
<sequence length="195" mass="22006">DGAAIIVLLIVGWIKLHSRILRLEVLIANDLSHRLEAIENRISQFNYEAAVANAKRILVVWNDSKITTAECVLGTILPLINDRQHAVIVYGISDGRYQVQSNIYELPDYSGNRDSITRLGDVEAARKDTVIIVDFLSRNGLTFFSADHSLQSGLNEKTSEMLKLLGDRLFSMQAHWRWFTLNEKGGPYCFPSCKL</sequence>
<reference evidence="1" key="1">
    <citation type="journal article" date="2015" name="Nature">
        <title>Complex archaea that bridge the gap between prokaryotes and eukaryotes.</title>
        <authorList>
            <person name="Spang A."/>
            <person name="Saw J.H."/>
            <person name="Jorgensen S.L."/>
            <person name="Zaremba-Niedzwiedzka K."/>
            <person name="Martijn J."/>
            <person name="Lind A.E."/>
            <person name="van Eijk R."/>
            <person name="Schleper C."/>
            <person name="Guy L."/>
            <person name="Ettema T.J."/>
        </authorList>
    </citation>
    <scope>NUCLEOTIDE SEQUENCE</scope>
</reference>
<evidence type="ECO:0000313" key="1">
    <source>
        <dbReference type="EMBL" id="KKM90174.1"/>
    </source>
</evidence>
<gene>
    <name evidence="1" type="ORF">LCGC14_1241230</name>
</gene>
<organism evidence="1">
    <name type="scientific">marine sediment metagenome</name>
    <dbReference type="NCBI Taxonomy" id="412755"/>
    <lineage>
        <taxon>unclassified sequences</taxon>
        <taxon>metagenomes</taxon>
        <taxon>ecological metagenomes</taxon>
    </lineage>
</organism>
<proteinExistence type="predicted"/>
<comment type="caution">
    <text evidence="1">The sequence shown here is derived from an EMBL/GenBank/DDBJ whole genome shotgun (WGS) entry which is preliminary data.</text>
</comment>
<dbReference type="AlphaFoldDB" id="A0A0F9L5R5"/>
<name>A0A0F9L5R5_9ZZZZ</name>
<protein>
    <submittedName>
        <fullName evidence="1">Uncharacterized protein</fullName>
    </submittedName>
</protein>
<accession>A0A0F9L5R5</accession>